<feature type="transmembrane region" description="Helical" evidence="5">
    <location>
        <begin position="142"/>
        <end position="165"/>
    </location>
</feature>
<sequence length="334" mass="36284">MRYIVRRVAQSVFTVFAVVSLSFGIVRLLPGGPADYLRAQLLQQGGSLTQSQINQRIAAQTNVNVGEPLYVQYVDYMVNVLQGDFGRSIWYDDSVASILGKAIPWTVFIMACALLLAFVVGITLGAFMAYREGSSTDYVGTAVSLVTNSTPDFIVGLVALTFLGYRFGLFPTTGHYASEVTPGLNLPFVVSVVHHGTLPILAISLYSFGGWAMDMRANSIRVLGEDYLRVARLRGLPERRIALRYVARNAILPMYTGLLIAIGFVFGGAIIIERIFGYPGLGYYLIGAIDARDYPLMMGGFIVICVAVTIGVLIADLTYGIVDPRAGGGDRESY</sequence>
<feature type="transmembrane region" description="Helical" evidence="5">
    <location>
        <begin position="250"/>
        <end position="276"/>
    </location>
</feature>
<protein>
    <submittedName>
        <fullName evidence="7">ABC transporter permease</fullName>
    </submittedName>
</protein>
<reference evidence="7 8" key="1">
    <citation type="submission" date="2020-07" db="EMBL/GenBank/DDBJ databases">
        <title>Gai3-2, isolated from salt lake.</title>
        <authorList>
            <person name="Cui H."/>
            <person name="Shi X."/>
        </authorList>
    </citation>
    <scope>NUCLEOTIDE SEQUENCE [LARGE SCALE GENOMIC DNA]</scope>
    <source>
        <strain evidence="7 8">Gai3-2</strain>
    </source>
</reference>
<comment type="similarity">
    <text evidence="5">Belongs to the binding-protein-dependent transport system permease family.</text>
</comment>
<keyword evidence="4 5" id="KW-0472">Membrane</keyword>
<dbReference type="InterPro" id="IPR035906">
    <property type="entry name" value="MetI-like_sf"/>
</dbReference>
<dbReference type="Proteomes" id="UP000509750">
    <property type="component" value="Chromosome"/>
</dbReference>
<feature type="transmembrane region" description="Helical" evidence="5">
    <location>
        <begin position="185"/>
        <end position="208"/>
    </location>
</feature>
<keyword evidence="2 5" id="KW-0812">Transmembrane</keyword>
<dbReference type="Pfam" id="PF00528">
    <property type="entry name" value="BPD_transp_1"/>
    <property type="match status" value="1"/>
</dbReference>
<comment type="subcellular location">
    <subcellularLocation>
        <location evidence="5">Cell membrane</location>
        <topology evidence="5">Multi-pass membrane protein</topology>
    </subcellularLocation>
    <subcellularLocation>
        <location evidence="1">Membrane</location>
        <topology evidence="1">Multi-pass membrane protein</topology>
    </subcellularLocation>
</comment>
<dbReference type="OrthoDB" id="44105at2157"/>
<evidence type="ECO:0000256" key="5">
    <source>
        <dbReference type="RuleBase" id="RU363032"/>
    </source>
</evidence>
<evidence type="ECO:0000313" key="8">
    <source>
        <dbReference type="Proteomes" id="UP000509750"/>
    </source>
</evidence>
<evidence type="ECO:0000256" key="3">
    <source>
        <dbReference type="ARBA" id="ARBA00022989"/>
    </source>
</evidence>
<keyword evidence="3 5" id="KW-1133">Transmembrane helix</keyword>
<dbReference type="Gene3D" id="1.10.3720.10">
    <property type="entry name" value="MetI-like"/>
    <property type="match status" value="1"/>
</dbReference>
<dbReference type="AlphaFoldDB" id="A0A7D5KXZ7"/>
<evidence type="ECO:0000259" key="6">
    <source>
        <dbReference type="PROSITE" id="PS50928"/>
    </source>
</evidence>
<proteinExistence type="inferred from homology"/>
<dbReference type="GO" id="GO:0005886">
    <property type="term" value="C:plasma membrane"/>
    <property type="evidence" value="ECO:0007669"/>
    <property type="project" value="UniProtKB-SubCell"/>
</dbReference>
<feature type="transmembrane region" description="Helical" evidence="5">
    <location>
        <begin position="296"/>
        <end position="315"/>
    </location>
</feature>
<keyword evidence="8" id="KW-1185">Reference proteome</keyword>
<feature type="domain" description="ABC transmembrane type-1" evidence="6">
    <location>
        <begin position="103"/>
        <end position="315"/>
    </location>
</feature>
<dbReference type="PANTHER" id="PTHR43376">
    <property type="entry name" value="OLIGOPEPTIDE TRANSPORT SYSTEM PERMEASE PROTEIN"/>
    <property type="match status" value="1"/>
</dbReference>
<dbReference type="KEGG" id="halg:HUG10_16970"/>
<dbReference type="GO" id="GO:0055085">
    <property type="term" value="P:transmembrane transport"/>
    <property type="evidence" value="ECO:0007669"/>
    <property type="project" value="InterPro"/>
</dbReference>
<dbReference type="InterPro" id="IPR000515">
    <property type="entry name" value="MetI-like"/>
</dbReference>
<feature type="transmembrane region" description="Helical" evidence="5">
    <location>
        <begin position="102"/>
        <end position="130"/>
    </location>
</feature>
<organism evidence="7 8">
    <name type="scientific">Halorarum halophilum</name>
    <dbReference type="NCBI Taxonomy" id="2743090"/>
    <lineage>
        <taxon>Archaea</taxon>
        <taxon>Methanobacteriati</taxon>
        <taxon>Methanobacteriota</taxon>
        <taxon>Stenosarchaea group</taxon>
        <taxon>Halobacteria</taxon>
        <taxon>Halobacteriales</taxon>
        <taxon>Haloferacaceae</taxon>
        <taxon>Halorarum</taxon>
    </lineage>
</organism>
<name>A0A7D5KXZ7_9EURY</name>
<dbReference type="CDD" id="cd06261">
    <property type="entry name" value="TM_PBP2"/>
    <property type="match status" value="1"/>
</dbReference>
<keyword evidence="5" id="KW-0813">Transport</keyword>
<dbReference type="EMBL" id="CP058529">
    <property type="protein sequence ID" value="QLG29118.1"/>
    <property type="molecule type" value="Genomic_DNA"/>
</dbReference>
<feature type="transmembrane region" description="Helical" evidence="5">
    <location>
        <begin position="12"/>
        <end position="29"/>
    </location>
</feature>
<evidence type="ECO:0000256" key="4">
    <source>
        <dbReference type="ARBA" id="ARBA00023136"/>
    </source>
</evidence>
<evidence type="ECO:0000313" key="7">
    <source>
        <dbReference type="EMBL" id="QLG29118.1"/>
    </source>
</evidence>
<dbReference type="SUPFAM" id="SSF161098">
    <property type="entry name" value="MetI-like"/>
    <property type="match status" value="1"/>
</dbReference>
<dbReference type="PANTHER" id="PTHR43376:SF1">
    <property type="entry name" value="OLIGOPEPTIDE TRANSPORT SYSTEM PERMEASE PROTEIN"/>
    <property type="match status" value="1"/>
</dbReference>
<dbReference type="PROSITE" id="PS50928">
    <property type="entry name" value="ABC_TM1"/>
    <property type="match status" value="1"/>
</dbReference>
<evidence type="ECO:0000256" key="1">
    <source>
        <dbReference type="ARBA" id="ARBA00004141"/>
    </source>
</evidence>
<gene>
    <name evidence="7" type="ORF">HUG10_16970</name>
</gene>
<accession>A0A7D5KXZ7</accession>
<dbReference type="GeneID" id="56030561"/>
<evidence type="ECO:0000256" key="2">
    <source>
        <dbReference type="ARBA" id="ARBA00022692"/>
    </source>
</evidence>
<dbReference type="RefSeq" id="WP_179170692.1">
    <property type="nucleotide sequence ID" value="NZ_CP058529.1"/>
</dbReference>